<dbReference type="InterPro" id="IPR016035">
    <property type="entry name" value="Acyl_Trfase/lysoPLipase"/>
</dbReference>
<dbReference type="Proteomes" id="UP000484885">
    <property type="component" value="Unassembled WGS sequence"/>
</dbReference>
<dbReference type="RefSeq" id="WP_164209809.1">
    <property type="nucleotide sequence ID" value="NZ_JAAGSC010000031.1"/>
</dbReference>
<evidence type="ECO:0000256" key="1">
    <source>
        <dbReference type="ARBA" id="ARBA00022801"/>
    </source>
</evidence>
<dbReference type="PANTHER" id="PTHR14226">
    <property type="entry name" value="NEUROPATHY TARGET ESTERASE/SWISS CHEESE D.MELANOGASTER"/>
    <property type="match status" value="1"/>
</dbReference>
<keyword evidence="7" id="KW-1185">Reference proteome</keyword>
<name>A0A845UVE7_9GAMM</name>
<feature type="short sequence motif" description="DGA/G" evidence="4">
    <location>
        <begin position="228"/>
        <end position="230"/>
    </location>
</feature>
<protein>
    <recommendedName>
        <fullName evidence="5">PNPLA domain-containing protein</fullName>
    </recommendedName>
</protein>
<keyword evidence="1 4" id="KW-0378">Hydrolase</keyword>
<dbReference type="AlphaFoldDB" id="A0A845UVE7"/>
<keyword evidence="3 4" id="KW-0443">Lipid metabolism</keyword>
<reference evidence="6 7" key="1">
    <citation type="submission" date="2020-02" db="EMBL/GenBank/DDBJ databases">
        <authorList>
            <person name="Zhang X.-Y."/>
        </authorList>
    </citation>
    <scope>NUCLEOTIDE SEQUENCE [LARGE SCALE GENOMIC DNA]</scope>
    <source>
        <strain evidence="6 7">C33</strain>
    </source>
</reference>
<evidence type="ECO:0000259" key="5">
    <source>
        <dbReference type="PROSITE" id="PS51635"/>
    </source>
</evidence>
<keyword evidence="2 4" id="KW-0442">Lipid degradation</keyword>
<evidence type="ECO:0000256" key="3">
    <source>
        <dbReference type="ARBA" id="ARBA00023098"/>
    </source>
</evidence>
<evidence type="ECO:0000313" key="6">
    <source>
        <dbReference type="EMBL" id="NDY94514.1"/>
    </source>
</evidence>
<dbReference type="GO" id="GO:0016787">
    <property type="term" value="F:hydrolase activity"/>
    <property type="evidence" value="ECO:0007669"/>
    <property type="project" value="UniProtKB-UniRule"/>
</dbReference>
<accession>A0A845UVE7</accession>
<feature type="domain" description="PNPLA" evidence="5">
    <location>
        <begin position="22"/>
        <end position="241"/>
    </location>
</feature>
<dbReference type="Pfam" id="PF01734">
    <property type="entry name" value="Patatin"/>
    <property type="match status" value="1"/>
</dbReference>
<organism evidence="6 7">
    <name type="scientific">Wenzhouxiangella limi</name>
    <dbReference type="NCBI Taxonomy" id="2707351"/>
    <lineage>
        <taxon>Bacteria</taxon>
        <taxon>Pseudomonadati</taxon>
        <taxon>Pseudomonadota</taxon>
        <taxon>Gammaproteobacteria</taxon>
        <taxon>Chromatiales</taxon>
        <taxon>Wenzhouxiangellaceae</taxon>
        <taxon>Wenzhouxiangella</taxon>
    </lineage>
</organism>
<feature type="active site" description="Proton acceptor" evidence="4">
    <location>
        <position position="228"/>
    </location>
</feature>
<feature type="active site" description="Nucleophile" evidence="4">
    <location>
        <position position="60"/>
    </location>
</feature>
<evidence type="ECO:0000313" key="7">
    <source>
        <dbReference type="Proteomes" id="UP000484885"/>
    </source>
</evidence>
<comment type="caution">
    <text evidence="4">Lacks conserved residue(s) required for the propagation of feature annotation.</text>
</comment>
<evidence type="ECO:0000256" key="4">
    <source>
        <dbReference type="PROSITE-ProRule" id="PRU01161"/>
    </source>
</evidence>
<sequence length="410" mass="45283">MLKLTPASQDRQLTRPPTIGLAIAGGGPLGAIYELGALQALEEAIDGVRMHDLDVYVGVSSGSFLTASLANRITTSQMSRIFMSSPEAEFRFQPELFLRPAVREYFDRAMSVPGVVLDILVEAMRHPERIAHLESIESLSRLIPTGIFDNHSIDDFVAGILARPGRSNDFRNLSARLRIVAVDLETGQAVRFGESGRDHVPISTAVQASAALPGLYPPVEIDGHYFVDGALRRTLHASVALKEGADLLIGINPLVPYDAELDPQVPPDGRSSSRMIKGGLPVVLSQTFRSLIQSRMQVGMAKYQTEFPGSSILLVEPNRNDERMFFTNVFSYSSRNELVDHAYRTTRAELLARADAMESFLEPYELGLNRQILRKERSFTEAMAAEKRYLAPMGNSLARSLDQLDRLLRG</sequence>
<dbReference type="SUPFAM" id="SSF52151">
    <property type="entry name" value="FabD/lysophospholipase-like"/>
    <property type="match status" value="1"/>
</dbReference>
<gene>
    <name evidence="6" type="ORF">G3I74_02050</name>
</gene>
<dbReference type="InterPro" id="IPR050301">
    <property type="entry name" value="NTE"/>
</dbReference>
<comment type="caution">
    <text evidence="6">The sequence shown here is derived from an EMBL/GenBank/DDBJ whole genome shotgun (WGS) entry which is preliminary data.</text>
</comment>
<dbReference type="PANTHER" id="PTHR14226:SF57">
    <property type="entry name" value="BLR7027 PROTEIN"/>
    <property type="match status" value="1"/>
</dbReference>
<proteinExistence type="predicted"/>
<dbReference type="InterPro" id="IPR002641">
    <property type="entry name" value="PNPLA_dom"/>
</dbReference>
<dbReference type="Gene3D" id="3.40.1090.10">
    <property type="entry name" value="Cytosolic phospholipase A2 catalytic domain"/>
    <property type="match status" value="2"/>
</dbReference>
<feature type="short sequence motif" description="GXSXG" evidence="4">
    <location>
        <begin position="58"/>
        <end position="62"/>
    </location>
</feature>
<evidence type="ECO:0000256" key="2">
    <source>
        <dbReference type="ARBA" id="ARBA00022963"/>
    </source>
</evidence>
<dbReference type="EMBL" id="JAAGSC010000031">
    <property type="protein sequence ID" value="NDY94514.1"/>
    <property type="molecule type" value="Genomic_DNA"/>
</dbReference>
<dbReference type="PROSITE" id="PS51635">
    <property type="entry name" value="PNPLA"/>
    <property type="match status" value="1"/>
</dbReference>
<dbReference type="GO" id="GO:0016042">
    <property type="term" value="P:lipid catabolic process"/>
    <property type="evidence" value="ECO:0007669"/>
    <property type="project" value="UniProtKB-UniRule"/>
</dbReference>